<accession>A0A2H3BN39</accession>
<sequence length="111" mass="12046">MPLRKTSFASLSAIQSGLLTTAQRVNKGMIYPHRSPSTGSLEVAQHKLDHYSASFGDFGVIGRVEPSNVKRNQAVVTLRVPARRGGHEHSLAALSIPDWSHVNGATVKIKF</sequence>
<evidence type="ECO:0000313" key="1">
    <source>
        <dbReference type="EMBL" id="PBK68382.1"/>
    </source>
</evidence>
<gene>
    <name evidence="1" type="ORF">ARMSODRAFT_976189</name>
</gene>
<dbReference type="Proteomes" id="UP000218334">
    <property type="component" value="Unassembled WGS sequence"/>
</dbReference>
<proteinExistence type="predicted"/>
<name>A0A2H3BN39_9AGAR</name>
<organism evidence="1 2">
    <name type="scientific">Armillaria solidipes</name>
    <dbReference type="NCBI Taxonomy" id="1076256"/>
    <lineage>
        <taxon>Eukaryota</taxon>
        <taxon>Fungi</taxon>
        <taxon>Dikarya</taxon>
        <taxon>Basidiomycota</taxon>
        <taxon>Agaricomycotina</taxon>
        <taxon>Agaricomycetes</taxon>
        <taxon>Agaricomycetidae</taxon>
        <taxon>Agaricales</taxon>
        <taxon>Marasmiineae</taxon>
        <taxon>Physalacriaceae</taxon>
        <taxon>Armillaria</taxon>
    </lineage>
</organism>
<evidence type="ECO:0000313" key="2">
    <source>
        <dbReference type="Proteomes" id="UP000218334"/>
    </source>
</evidence>
<dbReference type="AlphaFoldDB" id="A0A2H3BN39"/>
<reference evidence="2" key="1">
    <citation type="journal article" date="2017" name="Nat. Ecol. Evol.">
        <title>Genome expansion and lineage-specific genetic innovations in the forest pathogenic fungi Armillaria.</title>
        <authorList>
            <person name="Sipos G."/>
            <person name="Prasanna A.N."/>
            <person name="Walter M.C."/>
            <person name="O'Connor E."/>
            <person name="Balint B."/>
            <person name="Krizsan K."/>
            <person name="Kiss B."/>
            <person name="Hess J."/>
            <person name="Varga T."/>
            <person name="Slot J."/>
            <person name="Riley R."/>
            <person name="Boka B."/>
            <person name="Rigling D."/>
            <person name="Barry K."/>
            <person name="Lee J."/>
            <person name="Mihaltcheva S."/>
            <person name="LaButti K."/>
            <person name="Lipzen A."/>
            <person name="Waldron R."/>
            <person name="Moloney N.M."/>
            <person name="Sperisen C."/>
            <person name="Kredics L."/>
            <person name="Vagvoelgyi C."/>
            <person name="Patrignani A."/>
            <person name="Fitzpatrick D."/>
            <person name="Nagy I."/>
            <person name="Doyle S."/>
            <person name="Anderson J.B."/>
            <person name="Grigoriev I.V."/>
            <person name="Gueldener U."/>
            <person name="Muensterkoetter M."/>
            <person name="Nagy L.G."/>
        </authorList>
    </citation>
    <scope>NUCLEOTIDE SEQUENCE [LARGE SCALE GENOMIC DNA]</scope>
    <source>
        <strain evidence="2">28-4</strain>
    </source>
</reference>
<protein>
    <submittedName>
        <fullName evidence="1">Uncharacterized protein</fullName>
    </submittedName>
</protein>
<dbReference type="EMBL" id="KZ293433">
    <property type="protein sequence ID" value="PBK68382.1"/>
    <property type="molecule type" value="Genomic_DNA"/>
</dbReference>
<keyword evidence="2" id="KW-1185">Reference proteome</keyword>